<evidence type="ECO:0000256" key="2">
    <source>
        <dbReference type="ARBA" id="ARBA00022723"/>
    </source>
</evidence>
<feature type="domain" description="C2H2-type" evidence="8">
    <location>
        <begin position="137"/>
        <end position="164"/>
    </location>
</feature>
<evidence type="ECO:0000256" key="4">
    <source>
        <dbReference type="ARBA" id="ARBA00022771"/>
    </source>
</evidence>
<gene>
    <name evidence="9" type="ORF">PODLI_1B014742</name>
</gene>
<accession>A0AA35P1E8</accession>
<dbReference type="GO" id="GO:0005634">
    <property type="term" value="C:nucleus"/>
    <property type="evidence" value="ECO:0007669"/>
    <property type="project" value="UniProtKB-SubCell"/>
</dbReference>
<keyword evidence="10" id="KW-1185">Reference proteome</keyword>
<dbReference type="GO" id="GO:0000981">
    <property type="term" value="F:DNA-binding transcription factor activity, RNA polymerase II-specific"/>
    <property type="evidence" value="ECO:0007669"/>
    <property type="project" value="TreeGrafter"/>
</dbReference>
<dbReference type="Proteomes" id="UP001178461">
    <property type="component" value="Chromosome 2"/>
</dbReference>
<dbReference type="FunFam" id="3.30.160.60:FF:002343">
    <property type="entry name" value="Zinc finger protein 33A"/>
    <property type="match status" value="1"/>
</dbReference>
<dbReference type="AlphaFoldDB" id="A0AA35P1E8"/>
<dbReference type="FunFam" id="3.30.160.60:FF:002090">
    <property type="entry name" value="Zinc finger protein 473"/>
    <property type="match status" value="1"/>
</dbReference>
<dbReference type="PANTHER" id="PTHR23226">
    <property type="entry name" value="ZINC FINGER AND SCAN DOMAIN-CONTAINING"/>
    <property type="match status" value="1"/>
</dbReference>
<feature type="domain" description="C2H2-type" evidence="8">
    <location>
        <begin position="109"/>
        <end position="136"/>
    </location>
</feature>
<keyword evidence="6" id="KW-0539">Nucleus</keyword>
<keyword evidence="3" id="KW-0677">Repeat</keyword>
<evidence type="ECO:0000259" key="8">
    <source>
        <dbReference type="PROSITE" id="PS50157"/>
    </source>
</evidence>
<keyword evidence="2" id="KW-0479">Metal-binding</keyword>
<evidence type="ECO:0000256" key="3">
    <source>
        <dbReference type="ARBA" id="ARBA00022737"/>
    </source>
</evidence>
<evidence type="ECO:0000256" key="6">
    <source>
        <dbReference type="ARBA" id="ARBA00023242"/>
    </source>
</evidence>
<evidence type="ECO:0000313" key="9">
    <source>
        <dbReference type="EMBL" id="CAI5768142.1"/>
    </source>
</evidence>
<dbReference type="InterPro" id="IPR036236">
    <property type="entry name" value="Znf_C2H2_sf"/>
</dbReference>
<evidence type="ECO:0000256" key="7">
    <source>
        <dbReference type="PROSITE-ProRule" id="PRU00042"/>
    </source>
</evidence>
<feature type="domain" description="C2H2-type" evidence="8">
    <location>
        <begin position="165"/>
        <end position="192"/>
    </location>
</feature>
<keyword evidence="4 7" id="KW-0863">Zinc-finger</keyword>
<keyword evidence="5" id="KW-0862">Zinc</keyword>
<evidence type="ECO:0000256" key="1">
    <source>
        <dbReference type="ARBA" id="ARBA00004123"/>
    </source>
</evidence>
<feature type="domain" description="C2H2-type" evidence="8">
    <location>
        <begin position="81"/>
        <end position="108"/>
    </location>
</feature>
<dbReference type="InterPro" id="IPR013087">
    <property type="entry name" value="Znf_C2H2_type"/>
</dbReference>
<name>A0AA35P1E8_9SAUR</name>
<reference evidence="9" key="1">
    <citation type="submission" date="2022-12" db="EMBL/GenBank/DDBJ databases">
        <authorList>
            <person name="Alioto T."/>
            <person name="Alioto T."/>
            <person name="Gomez Garrido J."/>
        </authorList>
    </citation>
    <scope>NUCLEOTIDE SEQUENCE</scope>
</reference>
<evidence type="ECO:0000256" key="5">
    <source>
        <dbReference type="ARBA" id="ARBA00022833"/>
    </source>
</evidence>
<dbReference type="FunFam" id="3.30.160.60:FF:002005">
    <property type="entry name" value="Zinc finger protein 200"/>
    <property type="match status" value="1"/>
</dbReference>
<dbReference type="Pfam" id="PF00096">
    <property type="entry name" value="zf-C2H2"/>
    <property type="match status" value="4"/>
</dbReference>
<dbReference type="FunFam" id="3.30.160.60:FF:000478">
    <property type="entry name" value="Zinc finger protein 133"/>
    <property type="match status" value="1"/>
</dbReference>
<sequence length="193" mass="22383">MSDTESGDVGRRLLCPVYGKDLPQICLIEQQKCRTGEKTSRLLRASNMFCKKTTVSERTCKPQRREVPLSHRRVLTGKKPYQCSECGKCFRQQSQIIAHERIHTGEKPYGCSECGKRFRQQSHIIAHERIHTGEKPYGCSECGKRFTQQSQVQAHERIHTGEKPYRCGKCGKRFSQQTHLLKHQRLHTREETL</sequence>
<organism evidence="9 10">
    <name type="scientific">Podarcis lilfordi</name>
    <name type="common">Lilford's wall lizard</name>
    <dbReference type="NCBI Taxonomy" id="74358"/>
    <lineage>
        <taxon>Eukaryota</taxon>
        <taxon>Metazoa</taxon>
        <taxon>Chordata</taxon>
        <taxon>Craniata</taxon>
        <taxon>Vertebrata</taxon>
        <taxon>Euteleostomi</taxon>
        <taxon>Lepidosauria</taxon>
        <taxon>Squamata</taxon>
        <taxon>Bifurcata</taxon>
        <taxon>Unidentata</taxon>
        <taxon>Episquamata</taxon>
        <taxon>Laterata</taxon>
        <taxon>Lacertibaenia</taxon>
        <taxon>Lacertidae</taxon>
        <taxon>Podarcis</taxon>
    </lineage>
</organism>
<dbReference type="SUPFAM" id="SSF57667">
    <property type="entry name" value="beta-beta-alpha zinc fingers"/>
    <property type="match status" value="2"/>
</dbReference>
<dbReference type="GO" id="GO:0000978">
    <property type="term" value="F:RNA polymerase II cis-regulatory region sequence-specific DNA binding"/>
    <property type="evidence" value="ECO:0007669"/>
    <property type="project" value="TreeGrafter"/>
</dbReference>
<dbReference type="SMART" id="SM00355">
    <property type="entry name" value="ZnF_C2H2"/>
    <property type="match status" value="4"/>
</dbReference>
<dbReference type="PANTHER" id="PTHR23226:SF416">
    <property type="entry name" value="FI01424P"/>
    <property type="match status" value="1"/>
</dbReference>
<dbReference type="Gene3D" id="3.30.160.60">
    <property type="entry name" value="Classic Zinc Finger"/>
    <property type="match status" value="4"/>
</dbReference>
<protein>
    <submittedName>
        <fullName evidence="9">Finger 3-like isoform X2</fullName>
    </submittedName>
</protein>
<evidence type="ECO:0000313" key="10">
    <source>
        <dbReference type="Proteomes" id="UP001178461"/>
    </source>
</evidence>
<dbReference type="GO" id="GO:0008270">
    <property type="term" value="F:zinc ion binding"/>
    <property type="evidence" value="ECO:0007669"/>
    <property type="project" value="UniProtKB-KW"/>
</dbReference>
<dbReference type="PROSITE" id="PS00028">
    <property type="entry name" value="ZINC_FINGER_C2H2_1"/>
    <property type="match status" value="4"/>
</dbReference>
<dbReference type="EMBL" id="OX395127">
    <property type="protein sequence ID" value="CAI5768142.1"/>
    <property type="molecule type" value="Genomic_DNA"/>
</dbReference>
<proteinExistence type="predicted"/>
<dbReference type="PROSITE" id="PS50157">
    <property type="entry name" value="ZINC_FINGER_C2H2_2"/>
    <property type="match status" value="4"/>
</dbReference>
<comment type="subcellular location">
    <subcellularLocation>
        <location evidence="1">Nucleus</location>
    </subcellularLocation>
</comment>